<dbReference type="EMBL" id="FJOG01000019">
    <property type="protein sequence ID" value="CZR62021.1"/>
    <property type="molecule type" value="Genomic_DNA"/>
</dbReference>
<evidence type="ECO:0000313" key="2">
    <source>
        <dbReference type="Proteomes" id="UP000184330"/>
    </source>
</evidence>
<organism evidence="1 2">
    <name type="scientific">Phialocephala subalpina</name>
    <dbReference type="NCBI Taxonomy" id="576137"/>
    <lineage>
        <taxon>Eukaryota</taxon>
        <taxon>Fungi</taxon>
        <taxon>Dikarya</taxon>
        <taxon>Ascomycota</taxon>
        <taxon>Pezizomycotina</taxon>
        <taxon>Leotiomycetes</taxon>
        <taxon>Helotiales</taxon>
        <taxon>Mollisiaceae</taxon>
        <taxon>Phialocephala</taxon>
        <taxon>Phialocephala fortinii species complex</taxon>
    </lineage>
</organism>
<dbReference type="Proteomes" id="UP000184330">
    <property type="component" value="Unassembled WGS sequence"/>
</dbReference>
<reference evidence="1 2" key="1">
    <citation type="submission" date="2016-03" db="EMBL/GenBank/DDBJ databases">
        <authorList>
            <person name="Ploux O."/>
        </authorList>
    </citation>
    <scope>NUCLEOTIDE SEQUENCE [LARGE SCALE GENOMIC DNA]</scope>
    <source>
        <strain evidence="1 2">UAMH 11012</strain>
    </source>
</reference>
<accession>A0A1L7XAH4</accession>
<gene>
    <name evidence="1" type="ORF">PAC_11918</name>
</gene>
<name>A0A1L7XAH4_9HELO</name>
<sequence length="263" mass="29315">MGAICLKEETPEPVLRRIMERWVSNLADVASGVDQAAETIVTVRGAVRQLEMDLYVDEDPGLKISRALALEQYPIRPANIHWQETVDLVMDSSTPFALLGDSEVREKVSSLKILEATSQVCVVLKAEVNIVCYSCQSYFHSRVTKTKLKQALANFKLRSTTSPAYVPLKPQVQYATEACDITILPITQVNLGILCELELRRLRRQKSGGGFPGDDGLRFLRKKEDKSENVNETQIGYQKVSVFVQSRSGIVADAWEVVEDVLG</sequence>
<proteinExistence type="predicted"/>
<evidence type="ECO:0000313" key="1">
    <source>
        <dbReference type="EMBL" id="CZR62021.1"/>
    </source>
</evidence>
<protein>
    <submittedName>
        <fullName evidence="1">Uncharacterized protein</fullName>
    </submittedName>
</protein>
<keyword evidence="2" id="KW-1185">Reference proteome</keyword>
<dbReference type="AlphaFoldDB" id="A0A1L7XAH4"/>